<keyword evidence="8" id="KW-0067">ATP-binding</keyword>
<evidence type="ECO:0000256" key="5">
    <source>
        <dbReference type="ARBA" id="ARBA00022679"/>
    </source>
</evidence>
<comment type="pathway">
    <text evidence="1">Carbohydrate metabolism; galactose metabolism.</text>
</comment>
<keyword evidence="9" id="KW-0299">Galactose metabolism</keyword>
<evidence type="ECO:0000256" key="11">
    <source>
        <dbReference type="ARBA" id="ARBA00029590"/>
    </source>
</evidence>
<dbReference type="Pfam" id="PF10509">
    <property type="entry name" value="GalKase_gal_bdg"/>
    <property type="match status" value="1"/>
</dbReference>
<dbReference type="UniPathway" id="UPA00214"/>
<dbReference type="PANTHER" id="PTHR10457">
    <property type="entry name" value="MEVALONATE KINASE/GALACTOKINASE"/>
    <property type="match status" value="1"/>
</dbReference>
<evidence type="ECO:0000256" key="2">
    <source>
        <dbReference type="ARBA" id="ARBA00006566"/>
    </source>
</evidence>
<evidence type="ECO:0000256" key="12">
    <source>
        <dbReference type="ARBA" id="ARBA00049538"/>
    </source>
</evidence>
<evidence type="ECO:0000259" key="15">
    <source>
        <dbReference type="Pfam" id="PF08544"/>
    </source>
</evidence>
<dbReference type="GO" id="GO:0006012">
    <property type="term" value="P:galactose metabolic process"/>
    <property type="evidence" value="ECO:0007669"/>
    <property type="project" value="UniProtKB-UniPathway"/>
</dbReference>
<dbReference type="PANTHER" id="PTHR10457:SF7">
    <property type="entry name" value="GALACTOKINASE-RELATED"/>
    <property type="match status" value="1"/>
</dbReference>
<feature type="domain" description="GHMP kinase N-terminal" evidence="14">
    <location>
        <begin position="140"/>
        <end position="215"/>
    </location>
</feature>
<dbReference type="Gene3D" id="3.30.230.10">
    <property type="match status" value="1"/>
</dbReference>
<dbReference type="OrthoDB" id="187738at2759"/>
<dbReference type="Pfam" id="PF00288">
    <property type="entry name" value="GHMP_kinases_N"/>
    <property type="match status" value="1"/>
</dbReference>
<gene>
    <name evidence="17" type="ORF">CANTADRAFT_6605</name>
</gene>
<dbReference type="InterPro" id="IPR006204">
    <property type="entry name" value="GHMP_kinase_N_dom"/>
</dbReference>
<evidence type="ECO:0000256" key="9">
    <source>
        <dbReference type="ARBA" id="ARBA00023144"/>
    </source>
</evidence>
<dbReference type="InterPro" id="IPR006206">
    <property type="entry name" value="Mevalonate/galactokinase"/>
</dbReference>
<dbReference type="Proteomes" id="UP000094285">
    <property type="component" value="Unassembled WGS sequence"/>
</dbReference>
<dbReference type="PRINTS" id="PR00959">
    <property type="entry name" value="MEVGALKINASE"/>
</dbReference>
<dbReference type="EC" id="2.7.1.6" evidence="3"/>
<dbReference type="InterPro" id="IPR019539">
    <property type="entry name" value="GalKase_N"/>
</dbReference>
<dbReference type="GO" id="GO:0000411">
    <property type="term" value="P:positive regulation of transcription by galactose"/>
    <property type="evidence" value="ECO:0007669"/>
    <property type="project" value="UniProtKB-ARBA"/>
</dbReference>
<dbReference type="RefSeq" id="XP_020064611.1">
    <property type="nucleotide sequence ID" value="XM_020210927.1"/>
</dbReference>
<keyword evidence="7 17" id="KW-0418">Kinase</keyword>
<evidence type="ECO:0000256" key="1">
    <source>
        <dbReference type="ARBA" id="ARBA00004947"/>
    </source>
</evidence>
<dbReference type="InterPro" id="IPR020568">
    <property type="entry name" value="Ribosomal_Su5_D2-typ_SF"/>
</dbReference>
<dbReference type="EMBL" id="KV453912">
    <property type="protein sequence ID" value="ODV79489.1"/>
    <property type="molecule type" value="Genomic_DNA"/>
</dbReference>
<keyword evidence="6" id="KW-0547">Nucleotide-binding</keyword>
<reference evidence="18" key="1">
    <citation type="submission" date="2016-05" db="EMBL/GenBank/DDBJ databases">
        <title>Comparative genomics of biotechnologically important yeasts.</title>
        <authorList>
            <consortium name="DOE Joint Genome Institute"/>
            <person name="Riley R."/>
            <person name="Haridas S."/>
            <person name="Wolfe K.H."/>
            <person name="Lopes M.R."/>
            <person name="Hittinger C.T."/>
            <person name="Goker M."/>
            <person name="Salamov A."/>
            <person name="Wisecaver J."/>
            <person name="Long T.M."/>
            <person name="Aerts A.L."/>
            <person name="Barry K."/>
            <person name="Choi C."/>
            <person name="Clum A."/>
            <person name="Coughlan A.Y."/>
            <person name="Deshpande S."/>
            <person name="Douglass A.P."/>
            <person name="Hanson S.J."/>
            <person name="Klenk H.-P."/>
            <person name="Labutti K."/>
            <person name="Lapidus A."/>
            <person name="Lindquist E."/>
            <person name="Lipzen A."/>
            <person name="Meier-Kolthoff J.P."/>
            <person name="Ohm R.A."/>
            <person name="Otillar R.P."/>
            <person name="Pangilinan J."/>
            <person name="Peng Y."/>
            <person name="Rokas A."/>
            <person name="Rosa C.A."/>
            <person name="Scheuner C."/>
            <person name="Sibirny A.A."/>
            <person name="Slot J.C."/>
            <person name="Stielow J.B."/>
            <person name="Sun H."/>
            <person name="Kurtzman C.P."/>
            <person name="Blackwell M."/>
            <person name="Grigoriev I.V."/>
            <person name="Jeffries T.W."/>
        </authorList>
    </citation>
    <scope>NUCLEOTIDE SEQUENCE [LARGE SCALE GENOMIC DNA]</scope>
    <source>
        <strain evidence="18">NRRL Y-17324</strain>
    </source>
</reference>
<dbReference type="PRINTS" id="PR00473">
    <property type="entry name" value="GALCTOKINASE"/>
</dbReference>
<evidence type="ECO:0000256" key="6">
    <source>
        <dbReference type="ARBA" id="ARBA00022741"/>
    </source>
</evidence>
<protein>
    <recommendedName>
        <fullName evidence="4">Galactokinase</fullName>
        <ecNumber evidence="3">2.7.1.6</ecNumber>
    </recommendedName>
    <alternativeName>
        <fullName evidence="11">Galactose kinase</fullName>
    </alternativeName>
</protein>
<dbReference type="InterPro" id="IPR036554">
    <property type="entry name" value="GHMP_kinase_C_sf"/>
</dbReference>
<evidence type="ECO:0000259" key="14">
    <source>
        <dbReference type="Pfam" id="PF00288"/>
    </source>
</evidence>
<dbReference type="InterPro" id="IPR013750">
    <property type="entry name" value="GHMP_kinase_C_dom"/>
</dbReference>
<evidence type="ECO:0000256" key="13">
    <source>
        <dbReference type="ARBA" id="ARBA00055546"/>
    </source>
</evidence>
<dbReference type="FunFam" id="1.20.1440.340:FF:000003">
    <property type="entry name" value="GAL1p Galactokinase"/>
    <property type="match status" value="1"/>
</dbReference>
<keyword evidence="18" id="KW-1185">Reference proteome</keyword>
<dbReference type="Pfam" id="PF08544">
    <property type="entry name" value="GHMP_kinases_C"/>
    <property type="match status" value="1"/>
</dbReference>
<evidence type="ECO:0000256" key="4">
    <source>
        <dbReference type="ARBA" id="ARBA00019487"/>
    </source>
</evidence>
<dbReference type="Gene3D" id="1.20.1440.340">
    <property type="match status" value="1"/>
</dbReference>
<dbReference type="GO" id="GO:0005829">
    <property type="term" value="C:cytosol"/>
    <property type="evidence" value="ECO:0007669"/>
    <property type="project" value="TreeGrafter"/>
</dbReference>
<evidence type="ECO:0000256" key="3">
    <source>
        <dbReference type="ARBA" id="ARBA00012315"/>
    </source>
</evidence>
<comment type="function">
    <text evidence="13">Galactokinase is a key enzyme in the galactose metabolism where it catalyzes the conversion of alpha-D-galactose to galactose 1-phosphate. Can also induce the transcription of the gal genes in response to the organism being challenged with galactose as the sole source of carbon.</text>
</comment>
<dbReference type="InterPro" id="IPR006203">
    <property type="entry name" value="GHMP_knse_ATP-bd_CS"/>
</dbReference>
<comment type="similarity">
    <text evidence="2">Belongs to the GHMP kinase family. GalK subfamily.</text>
</comment>
<dbReference type="FunFam" id="3.30.230.10:FF:000056">
    <property type="entry name" value="GAL1p Galactokinase"/>
    <property type="match status" value="1"/>
</dbReference>
<feature type="domain" description="GHMP kinase C-terminal" evidence="15">
    <location>
        <begin position="414"/>
        <end position="486"/>
    </location>
</feature>
<dbReference type="SUPFAM" id="SSF55060">
    <property type="entry name" value="GHMP Kinase, C-terminal domain"/>
    <property type="match status" value="1"/>
</dbReference>
<dbReference type="PROSITE" id="PS00627">
    <property type="entry name" value="GHMP_KINASES_ATP"/>
    <property type="match status" value="1"/>
</dbReference>
<dbReference type="InterPro" id="IPR000705">
    <property type="entry name" value="Galactokinase"/>
</dbReference>
<evidence type="ECO:0000313" key="17">
    <source>
        <dbReference type="EMBL" id="ODV79489.1"/>
    </source>
</evidence>
<dbReference type="GO" id="GO:0004335">
    <property type="term" value="F:galactokinase activity"/>
    <property type="evidence" value="ECO:0007669"/>
    <property type="project" value="UniProtKB-EC"/>
</dbReference>
<dbReference type="SUPFAM" id="SSF54211">
    <property type="entry name" value="Ribosomal protein S5 domain 2-like"/>
    <property type="match status" value="1"/>
</dbReference>
<dbReference type="AlphaFoldDB" id="A0A1E4SJ07"/>
<evidence type="ECO:0000256" key="8">
    <source>
        <dbReference type="ARBA" id="ARBA00022840"/>
    </source>
</evidence>
<dbReference type="NCBIfam" id="TIGR00131">
    <property type="entry name" value="gal_kin"/>
    <property type="match status" value="1"/>
</dbReference>
<dbReference type="GO" id="GO:0005524">
    <property type="term" value="F:ATP binding"/>
    <property type="evidence" value="ECO:0007669"/>
    <property type="project" value="UniProtKB-KW"/>
</dbReference>
<evidence type="ECO:0000313" key="18">
    <source>
        <dbReference type="Proteomes" id="UP000094285"/>
    </source>
</evidence>
<accession>A0A1E4SJ07</accession>
<dbReference type="InterPro" id="IPR014721">
    <property type="entry name" value="Ribsml_uS5_D2-typ_fold_subgr"/>
</dbReference>
<evidence type="ECO:0000259" key="16">
    <source>
        <dbReference type="Pfam" id="PF10509"/>
    </source>
</evidence>
<name>A0A1E4SJ07_9ASCO</name>
<keyword evidence="5" id="KW-0808">Transferase</keyword>
<proteinExistence type="inferred from homology"/>
<organism evidence="17 18">
    <name type="scientific">Suhomyces tanzawaensis NRRL Y-17324</name>
    <dbReference type="NCBI Taxonomy" id="984487"/>
    <lineage>
        <taxon>Eukaryota</taxon>
        <taxon>Fungi</taxon>
        <taxon>Dikarya</taxon>
        <taxon>Ascomycota</taxon>
        <taxon>Saccharomycotina</taxon>
        <taxon>Pichiomycetes</taxon>
        <taxon>Debaryomycetaceae</taxon>
        <taxon>Suhomyces</taxon>
    </lineage>
</organism>
<feature type="domain" description="Galactokinase N-terminal" evidence="16">
    <location>
        <begin position="27"/>
        <end position="74"/>
    </location>
</feature>
<evidence type="ECO:0000256" key="10">
    <source>
        <dbReference type="ARBA" id="ARBA00023277"/>
    </source>
</evidence>
<dbReference type="GeneID" id="30985063"/>
<comment type="catalytic activity">
    <reaction evidence="12">
        <text>alpha-D-galactose + ATP = alpha-D-galactose 1-phosphate + ADP + H(+)</text>
        <dbReference type="Rhea" id="RHEA:13553"/>
        <dbReference type="ChEBI" id="CHEBI:15378"/>
        <dbReference type="ChEBI" id="CHEBI:28061"/>
        <dbReference type="ChEBI" id="CHEBI:30616"/>
        <dbReference type="ChEBI" id="CHEBI:58336"/>
        <dbReference type="ChEBI" id="CHEBI:456216"/>
        <dbReference type="EC" id="2.7.1.6"/>
    </reaction>
    <physiologicalReaction direction="left-to-right" evidence="12">
        <dbReference type="Rhea" id="RHEA:13554"/>
    </physiologicalReaction>
</comment>
<sequence length="516" mass="56657">MIPTLHDLQFYADPRANQTRYGTLARTFESNFGTSPQFFARSPGRVNLMGDHIDYNFFSVLPMAIDVDVVVAVSTVSDSNEITITNTNPEFKKSTIVLPSDGSVVTINHELFSWANYFMCGLIVAHKYILDSHPELVSGGKKPLKGLNMTFDGRVPTGGGLSSSAAICVASTLAILRANRLTEIPKKDLTKITVVTEHYIGVNTGGMDQCASIYGEISKALLIQFKPELNATPFKFPQLHEDNELVFLITNSLQVSNKHETAPFHYNLRVVEMAIASDYLAAKLGLPPLPKDSNIKTGSLRGLLDAYFESKSQPKWNGKDIAIGIERLTAMLELLERNDIFTSDQKEGFTTEEAANGLGVTLDQFHQTYLSSFPVKYTKLKLYQRSKHVFQEASKVLQCLDLLQSYNGNPDKFLDDFGNIMNKSQVSLDVLHNSSNKELNEICAIAVANGSYGSRVTGAGWGGSIVHLTTAKKVGALKAALKTNYYDKHFPGLTEQELAEAIVVSQPALGSSIVEL</sequence>
<dbReference type="PIRSF" id="PIRSF000530">
    <property type="entry name" value="Galactokinase"/>
    <property type="match status" value="1"/>
</dbReference>
<evidence type="ECO:0000256" key="7">
    <source>
        <dbReference type="ARBA" id="ARBA00022777"/>
    </source>
</evidence>
<dbReference type="STRING" id="984487.A0A1E4SJ07"/>
<keyword evidence="10" id="KW-0119">Carbohydrate metabolism</keyword>